<dbReference type="InterPro" id="IPR002514">
    <property type="entry name" value="Transposase_8"/>
</dbReference>
<dbReference type="InterPro" id="IPR009057">
    <property type="entry name" value="Homeodomain-like_sf"/>
</dbReference>
<dbReference type="Gene3D" id="3.30.420.10">
    <property type="entry name" value="Ribonuclease H-like superfamily/Ribonuclease H"/>
    <property type="match status" value="1"/>
</dbReference>
<feature type="coiled-coil region" evidence="2">
    <location>
        <begin position="57"/>
        <end position="84"/>
    </location>
</feature>
<name>A0ABX6JWM4_9MICO</name>
<organism evidence="5 6">
    <name type="scientific">Leucobacter coleopterorum</name>
    <dbReference type="NCBI Taxonomy" id="2714933"/>
    <lineage>
        <taxon>Bacteria</taxon>
        <taxon>Bacillati</taxon>
        <taxon>Actinomycetota</taxon>
        <taxon>Actinomycetes</taxon>
        <taxon>Micrococcales</taxon>
        <taxon>Microbacteriaceae</taxon>
        <taxon>Leucobacter</taxon>
    </lineage>
</organism>
<evidence type="ECO:0000313" key="4">
    <source>
        <dbReference type="EMBL" id="QIM18668.1"/>
    </source>
</evidence>
<dbReference type="PANTHER" id="PTHR46889:SF4">
    <property type="entry name" value="TRANSPOSASE INSO FOR INSERTION SEQUENCE ELEMENT IS911B-RELATED"/>
    <property type="match status" value="1"/>
</dbReference>
<dbReference type="SUPFAM" id="SSF53098">
    <property type="entry name" value="Ribonuclease H-like"/>
    <property type="match status" value="1"/>
</dbReference>
<dbReference type="Gene3D" id="1.10.10.60">
    <property type="entry name" value="Homeodomain-like"/>
    <property type="match status" value="1"/>
</dbReference>
<dbReference type="InterPro" id="IPR001584">
    <property type="entry name" value="Integrase_cat-core"/>
</dbReference>
<keyword evidence="2" id="KW-0175">Coiled coil</keyword>
<dbReference type="Pfam" id="PF00665">
    <property type="entry name" value="rve"/>
    <property type="match status" value="1"/>
</dbReference>
<dbReference type="Pfam" id="PF01527">
    <property type="entry name" value="HTH_Tnp_1"/>
    <property type="match status" value="1"/>
</dbReference>
<evidence type="ECO:0000256" key="2">
    <source>
        <dbReference type="SAM" id="Coils"/>
    </source>
</evidence>
<comment type="function">
    <text evidence="1">Involved in the transposition of the insertion sequence.</text>
</comment>
<keyword evidence="6" id="KW-1185">Reference proteome</keyword>
<accession>A0ABX6JWM4</accession>
<dbReference type="InterPro" id="IPR048020">
    <property type="entry name" value="Transpos_IS3"/>
</dbReference>
<evidence type="ECO:0000259" key="3">
    <source>
        <dbReference type="PROSITE" id="PS50994"/>
    </source>
</evidence>
<proteinExistence type="predicted"/>
<dbReference type="InterPro" id="IPR025948">
    <property type="entry name" value="HTH-like_dom"/>
</dbReference>
<dbReference type="EMBL" id="CP049933">
    <property type="protein sequence ID" value="QIM18700.1"/>
    <property type="molecule type" value="Genomic_DNA"/>
</dbReference>
<dbReference type="InterPro" id="IPR012337">
    <property type="entry name" value="RNaseH-like_sf"/>
</dbReference>
<dbReference type="InterPro" id="IPR036397">
    <property type="entry name" value="RNaseH_sf"/>
</dbReference>
<feature type="domain" description="Integrase catalytic" evidence="3">
    <location>
        <begin position="221"/>
        <end position="384"/>
    </location>
</feature>
<protein>
    <submittedName>
        <fullName evidence="5">IS3 family transposase</fullName>
    </submittedName>
</protein>
<dbReference type="RefSeq" id="WP_166330482.1">
    <property type="nucleotide sequence ID" value="NZ_CP049933.1"/>
</dbReference>
<evidence type="ECO:0000313" key="6">
    <source>
        <dbReference type="Proteomes" id="UP000503441"/>
    </source>
</evidence>
<dbReference type="PANTHER" id="PTHR46889">
    <property type="entry name" value="TRANSPOSASE INSF FOR INSERTION SEQUENCE IS3B-RELATED"/>
    <property type="match status" value="1"/>
</dbReference>
<sequence length="391" mass="44470">MAKYSEEFRNDAVALVRQGATQSQICKDLGISKSALSKWVTDADRTERGLPLATEVTREEDAQIRELIKRNRLLEQENEVLRRAAAYLSQIHINAPKIVFPLVREMAAAGTPVRVPVAVACRVLGFTKQAYYQWVKRPQSNRELEEAHLIEVLREIHAEDPEYGYRFLADELQDRGYELSERRVWRLCHVAGIRSVITKRKRRNAQAGAPVGDDLVEREFTAEQPNLLWLTDITEHWTKEGRLYLCAVKDVWSNRIVGYSIGDRMRATLAVTALENAVEQRGYPQGTIVHSDRGGQFRSQSFQHALTNHQLQGSMGRVGAAGDNAAMESFFSLLQKNVLDRKVWETRLELRLAIVAWIEGKYHRKRRQRGLGKLTPVEFEVVNIGSVALAA</sequence>
<evidence type="ECO:0000313" key="5">
    <source>
        <dbReference type="EMBL" id="QIM18700.1"/>
    </source>
</evidence>
<dbReference type="Pfam" id="PF13276">
    <property type="entry name" value="HTH_21"/>
    <property type="match status" value="1"/>
</dbReference>
<dbReference type="Proteomes" id="UP000503441">
    <property type="component" value="Chromosome"/>
</dbReference>
<gene>
    <name evidence="4" type="ORF">G7066_08695</name>
    <name evidence="5" type="ORF">G7066_08910</name>
</gene>
<dbReference type="PROSITE" id="PS50994">
    <property type="entry name" value="INTEGRASE"/>
    <property type="match status" value="1"/>
</dbReference>
<dbReference type="SUPFAM" id="SSF46689">
    <property type="entry name" value="Homeodomain-like"/>
    <property type="match status" value="1"/>
</dbReference>
<dbReference type="EMBL" id="CP049933">
    <property type="protein sequence ID" value="QIM18668.1"/>
    <property type="molecule type" value="Genomic_DNA"/>
</dbReference>
<reference evidence="5 6" key="1">
    <citation type="submission" date="2020-03" db="EMBL/GenBank/DDBJ databases">
        <title>Leucobacter sp. nov., isolated from beetles.</title>
        <authorList>
            <person name="Hyun D.-W."/>
            <person name="Bae J.-W."/>
        </authorList>
    </citation>
    <scope>NUCLEOTIDE SEQUENCE [LARGE SCALE GENOMIC DNA]</scope>
    <source>
        <strain evidence="5 6">HDW9A</strain>
    </source>
</reference>
<dbReference type="InterPro" id="IPR050900">
    <property type="entry name" value="Transposase_IS3/IS150/IS904"/>
</dbReference>
<dbReference type="NCBIfam" id="NF033516">
    <property type="entry name" value="transpos_IS3"/>
    <property type="match status" value="1"/>
</dbReference>
<evidence type="ECO:0000256" key="1">
    <source>
        <dbReference type="ARBA" id="ARBA00002286"/>
    </source>
</evidence>